<dbReference type="Gene3D" id="3.40.20.10">
    <property type="entry name" value="Severin"/>
    <property type="match status" value="1"/>
</dbReference>
<evidence type="ECO:0000256" key="4">
    <source>
        <dbReference type="ARBA" id="ARBA00023203"/>
    </source>
</evidence>
<keyword evidence="8" id="KW-1185">Reference proteome</keyword>
<comment type="caution">
    <text evidence="7">The sequence shown here is derived from an EMBL/GenBank/DDBJ whole genome shotgun (WGS) entry which is preliminary data.</text>
</comment>
<dbReference type="GO" id="GO:0030042">
    <property type="term" value="P:actin filament depolymerization"/>
    <property type="evidence" value="ECO:0007669"/>
    <property type="project" value="InterPro"/>
</dbReference>
<dbReference type="SMART" id="SM00102">
    <property type="entry name" value="ADF"/>
    <property type="match status" value="1"/>
</dbReference>
<evidence type="ECO:0000256" key="1">
    <source>
        <dbReference type="ARBA" id="ARBA00004109"/>
    </source>
</evidence>
<dbReference type="EMBL" id="JAGHQL010000278">
    <property type="protein sequence ID" value="KAH0534078.1"/>
    <property type="molecule type" value="Genomic_DNA"/>
</dbReference>
<sequence>MSSASKYSVPCAPEASNNILTSHRSTGITDKAINKFNELKLGKTGLKYVVFKLAGPFGAHTVEPELEETEEPGKEPGVVEYAKKPGESDEEVWNKLMEHLEKAKMLDKRGKEVKGPRYAVFDFDYHLKGGEGQRKKIALISYCPSDVNQYWMVLHASSWQAVKSKLNVSDTFQIDERISYNSALSKVDNRADLGEE</sequence>
<evidence type="ECO:0000313" key="7">
    <source>
        <dbReference type="EMBL" id="KAH0534078.1"/>
    </source>
</evidence>
<dbReference type="SUPFAM" id="SSF55753">
    <property type="entry name" value="Actin depolymerizing proteins"/>
    <property type="match status" value="1"/>
</dbReference>
<comment type="similarity">
    <text evidence="2">Belongs to the actin-binding proteins ADF family.</text>
</comment>
<dbReference type="GO" id="GO:0003779">
    <property type="term" value="F:actin binding"/>
    <property type="evidence" value="ECO:0007669"/>
    <property type="project" value="UniProtKB-KW"/>
</dbReference>
<name>A0A9P8HZQ2_9PEZI</name>
<keyword evidence="4" id="KW-0009">Actin-binding</keyword>
<dbReference type="InterPro" id="IPR002108">
    <property type="entry name" value="ADF-H"/>
</dbReference>
<dbReference type="InterPro" id="IPR029006">
    <property type="entry name" value="ADF-H/Gelsolin-like_dom_sf"/>
</dbReference>
<evidence type="ECO:0000256" key="3">
    <source>
        <dbReference type="ARBA" id="ARBA00015630"/>
    </source>
</evidence>
<dbReference type="GO" id="GO:0015629">
    <property type="term" value="C:actin cytoskeleton"/>
    <property type="evidence" value="ECO:0007669"/>
    <property type="project" value="InterPro"/>
</dbReference>
<feature type="domain" description="ADF-H" evidence="6">
    <location>
        <begin position="25"/>
        <end position="196"/>
    </location>
</feature>
<evidence type="ECO:0000259" key="6">
    <source>
        <dbReference type="PROSITE" id="PS51263"/>
    </source>
</evidence>
<dbReference type="AlphaFoldDB" id="A0A9P8HZQ2"/>
<organism evidence="7 8">
    <name type="scientific">Glutinoglossum americanum</name>
    <dbReference type="NCBI Taxonomy" id="1670608"/>
    <lineage>
        <taxon>Eukaryota</taxon>
        <taxon>Fungi</taxon>
        <taxon>Dikarya</taxon>
        <taxon>Ascomycota</taxon>
        <taxon>Pezizomycotina</taxon>
        <taxon>Geoglossomycetes</taxon>
        <taxon>Geoglossales</taxon>
        <taxon>Geoglossaceae</taxon>
        <taxon>Glutinoglossum</taxon>
    </lineage>
</organism>
<proteinExistence type="inferred from homology"/>
<protein>
    <recommendedName>
        <fullName evidence="3">Cofilin</fullName>
    </recommendedName>
    <alternativeName>
        <fullName evidence="5">Actin-depolymerizing factor 1</fullName>
    </alternativeName>
</protein>
<comment type="subcellular location">
    <subcellularLocation>
        <location evidence="1">Nucleus matrix</location>
    </subcellularLocation>
</comment>
<accession>A0A9P8HZQ2</accession>
<evidence type="ECO:0000256" key="5">
    <source>
        <dbReference type="ARBA" id="ARBA00032427"/>
    </source>
</evidence>
<dbReference type="Pfam" id="PF00241">
    <property type="entry name" value="Cofilin_ADF"/>
    <property type="match status" value="1"/>
</dbReference>
<reference evidence="7" key="1">
    <citation type="submission" date="2021-03" db="EMBL/GenBank/DDBJ databases">
        <title>Comparative genomics and phylogenomic investigation of the class Geoglossomycetes provide insights into ecological specialization and systematics.</title>
        <authorList>
            <person name="Melie T."/>
            <person name="Pirro S."/>
            <person name="Miller A.N."/>
            <person name="Quandt A."/>
        </authorList>
    </citation>
    <scope>NUCLEOTIDE SEQUENCE</scope>
    <source>
        <strain evidence="7">GBOQ0MN5Z8</strain>
    </source>
</reference>
<dbReference type="OrthoDB" id="10249245at2759"/>
<dbReference type="PROSITE" id="PS51263">
    <property type="entry name" value="ADF_H"/>
    <property type="match status" value="1"/>
</dbReference>
<evidence type="ECO:0000313" key="8">
    <source>
        <dbReference type="Proteomes" id="UP000698800"/>
    </source>
</evidence>
<evidence type="ECO:0000256" key="2">
    <source>
        <dbReference type="ARBA" id="ARBA00006844"/>
    </source>
</evidence>
<dbReference type="Proteomes" id="UP000698800">
    <property type="component" value="Unassembled WGS sequence"/>
</dbReference>
<dbReference type="InterPro" id="IPR017904">
    <property type="entry name" value="ADF/Cofilin"/>
</dbReference>
<dbReference type="GO" id="GO:0016363">
    <property type="term" value="C:nuclear matrix"/>
    <property type="evidence" value="ECO:0007669"/>
    <property type="project" value="UniProtKB-SubCell"/>
</dbReference>
<dbReference type="PANTHER" id="PTHR11913">
    <property type="entry name" value="COFILIN-RELATED"/>
    <property type="match status" value="1"/>
</dbReference>
<gene>
    <name evidence="7" type="ORF">FGG08_007324</name>
</gene>